<keyword evidence="1" id="KW-1133">Transmembrane helix</keyword>
<feature type="transmembrane region" description="Helical" evidence="1">
    <location>
        <begin position="6"/>
        <end position="27"/>
    </location>
</feature>
<organism evidence="2 3">
    <name type="scientific">Aureispira anguillae</name>
    <dbReference type="NCBI Taxonomy" id="2864201"/>
    <lineage>
        <taxon>Bacteria</taxon>
        <taxon>Pseudomonadati</taxon>
        <taxon>Bacteroidota</taxon>
        <taxon>Saprospiria</taxon>
        <taxon>Saprospirales</taxon>
        <taxon>Saprospiraceae</taxon>
        <taxon>Aureispira</taxon>
    </lineage>
</organism>
<keyword evidence="1" id="KW-0812">Transmembrane</keyword>
<dbReference type="AlphaFoldDB" id="A0A916DR22"/>
<keyword evidence="3" id="KW-1185">Reference proteome</keyword>
<dbReference type="KEGG" id="aup:AsAng_0022580"/>
<dbReference type="RefSeq" id="WP_264792706.1">
    <property type="nucleotide sequence ID" value="NZ_AP026867.1"/>
</dbReference>
<proteinExistence type="predicted"/>
<dbReference type="Pfam" id="PF21900">
    <property type="entry name" value="DUF6920"/>
    <property type="match status" value="1"/>
</dbReference>
<reference evidence="2" key="1">
    <citation type="submission" date="2022-09" db="EMBL/GenBank/DDBJ databases">
        <title>Aureispira anguillicida sp. nov., isolated from Leptocephalus of Japanese eel Anguilla japonica.</title>
        <authorList>
            <person name="Yuasa K."/>
            <person name="Mekata T."/>
            <person name="Ikunari K."/>
        </authorList>
    </citation>
    <scope>NUCLEOTIDE SEQUENCE</scope>
    <source>
        <strain evidence="2">EL160426</strain>
    </source>
</reference>
<dbReference type="EMBL" id="AP026867">
    <property type="protein sequence ID" value="BDS11544.1"/>
    <property type="molecule type" value="Genomic_DNA"/>
</dbReference>
<evidence type="ECO:0000313" key="2">
    <source>
        <dbReference type="EMBL" id="BDS11544.1"/>
    </source>
</evidence>
<dbReference type="Proteomes" id="UP001060919">
    <property type="component" value="Chromosome"/>
</dbReference>
<feature type="transmembrane region" description="Helical" evidence="1">
    <location>
        <begin position="64"/>
        <end position="82"/>
    </location>
</feature>
<gene>
    <name evidence="2" type="ORF">AsAng_0022580</name>
</gene>
<evidence type="ECO:0000313" key="3">
    <source>
        <dbReference type="Proteomes" id="UP001060919"/>
    </source>
</evidence>
<feature type="transmembrane region" description="Helical" evidence="1">
    <location>
        <begin position="39"/>
        <end position="58"/>
    </location>
</feature>
<dbReference type="InterPro" id="IPR054213">
    <property type="entry name" value="DUF6920"/>
</dbReference>
<evidence type="ECO:0000256" key="1">
    <source>
        <dbReference type="SAM" id="Phobius"/>
    </source>
</evidence>
<keyword evidence="1" id="KW-0472">Membrane</keyword>
<sequence>MKIGITIFISVHAIIHLFGFFKAFGIAEFKAISNPISKTFGLIWLLAFVLFIATIMLLLYAFDYWWATAIIALIVSQFLIFNNWSDAKFGTIANIIILLAAIIAYSTIQFTNKVQEEREQIHENAKHIPQKIVTEASILNLPKTVQKWLINSGVIGKQTIFNVHLVQELQLKMKEDQKEWNTATADQYFTIQPPAFNWKINMQMNPFINIIGRDKFENGNGEMSIKMFSLIPIANASNDQKVNEASLQRYLAEIIWFPTAALSPYITWEPIDSQSAKATMSFQGTEGSGIFHFDNNGEFVQFTAMRFKEVGDKAPTLWTVSSTKIEARNGIKIPVECEAKWTLENQDWTWLKLKLTDIKYNLTEIPMPHKG</sequence>
<accession>A0A916DR22</accession>
<protein>
    <submittedName>
        <fullName evidence="2">Uncharacterized protein</fullName>
    </submittedName>
</protein>
<feature type="transmembrane region" description="Helical" evidence="1">
    <location>
        <begin position="89"/>
        <end position="108"/>
    </location>
</feature>
<name>A0A916DR22_9BACT</name>